<evidence type="ECO:0000313" key="9">
    <source>
        <dbReference type="EMBL" id="SHH80763.1"/>
    </source>
</evidence>
<dbReference type="GO" id="GO:0015562">
    <property type="term" value="F:efflux transmembrane transporter activity"/>
    <property type="evidence" value="ECO:0007669"/>
    <property type="project" value="InterPro"/>
</dbReference>
<proteinExistence type="inferred from homology"/>
<evidence type="ECO:0000256" key="2">
    <source>
        <dbReference type="ARBA" id="ARBA00007613"/>
    </source>
</evidence>
<keyword evidence="7" id="KW-0998">Cell outer membrane</keyword>
<keyword evidence="3" id="KW-0813">Transport</keyword>
<keyword evidence="10" id="KW-1185">Reference proteome</keyword>
<evidence type="ECO:0000256" key="4">
    <source>
        <dbReference type="ARBA" id="ARBA00022452"/>
    </source>
</evidence>
<dbReference type="Proteomes" id="UP000184139">
    <property type="component" value="Unassembled WGS sequence"/>
</dbReference>
<dbReference type="InterPro" id="IPR051906">
    <property type="entry name" value="TolC-like"/>
</dbReference>
<feature type="chain" id="PRO_5012364278" evidence="8">
    <location>
        <begin position="21"/>
        <end position="462"/>
    </location>
</feature>
<organism evidence="9 10">
    <name type="scientific">Desulfofustis glycolicus DSM 9705</name>
    <dbReference type="NCBI Taxonomy" id="1121409"/>
    <lineage>
        <taxon>Bacteria</taxon>
        <taxon>Pseudomonadati</taxon>
        <taxon>Thermodesulfobacteriota</taxon>
        <taxon>Desulfobulbia</taxon>
        <taxon>Desulfobulbales</taxon>
        <taxon>Desulfocapsaceae</taxon>
        <taxon>Desulfofustis</taxon>
    </lineage>
</organism>
<evidence type="ECO:0000256" key="1">
    <source>
        <dbReference type="ARBA" id="ARBA00004442"/>
    </source>
</evidence>
<keyword evidence="8" id="KW-0732">Signal</keyword>
<comment type="subcellular location">
    <subcellularLocation>
        <location evidence="1">Cell outer membrane</location>
    </subcellularLocation>
</comment>
<dbReference type="SUPFAM" id="SSF56954">
    <property type="entry name" value="Outer membrane efflux proteins (OEP)"/>
    <property type="match status" value="1"/>
</dbReference>
<evidence type="ECO:0000256" key="7">
    <source>
        <dbReference type="ARBA" id="ARBA00023237"/>
    </source>
</evidence>
<keyword evidence="6" id="KW-0472">Membrane</keyword>
<feature type="signal peptide" evidence="8">
    <location>
        <begin position="1"/>
        <end position="20"/>
    </location>
</feature>
<dbReference type="GO" id="GO:0009279">
    <property type="term" value="C:cell outer membrane"/>
    <property type="evidence" value="ECO:0007669"/>
    <property type="project" value="UniProtKB-SubCell"/>
</dbReference>
<dbReference type="GO" id="GO:0015288">
    <property type="term" value="F:porin activity"/>
    <property type="evidence" value="ECO:0007669"/>
    <property type="project" value="TreeGrafter"/>
</dbReference>
<keyword evidence="4" id="KW-1134">Transmembrane beta strand</keyword>
<evidence type="ECO:0000256" key="5">
    <source>
        <dbReference type="ARBA" id="ARBA00022692"/>
    </source>
</evidence>
<dbReference type="PANTHER" id="PTHR30026:SF20">
    <property type="entry name" value="OUTER MEMBRANE PROTEIN TOLC"/>
    <property type="match status" value="1"/>
</dbReference>
<accession>A0A1M5W0R5</accession>
<evidence type="ECO:0000256" key="3">
    <source>
        <dbReference type="ARBA" id="ARBA00022448"/>
    </source>
</evidence>
<keyword evidence="5" id="KW-0812">Transmembrane</keyword>
<dbReference type="Gene3D" id="1.20.1600.10">
    <property type="entry name" value="Outer membrane efflux proteins (OEP)"/>
    <property type="match status" value="1"/>
</dbReference>
<gene>
    <name evidence="9" type="ORF">SAMN02745124_01991</name>
</gene>
<dbReference type="EMBL" id="FQXS01000010">
    <property type="protein sequence ID" value="SHH80763.1"/>
    <property type="molecule type" value="Genomic_DNA"/>
</dbReference>
<evidence type="ECO:0000313" key="10">
    <source>
        <dbReference type="Proteomes" id="UP000184139"/>
    </source>
</evidence>
<dbReference type="InterPro" id="IPR003423">
    <property type="entry name" value="OMP_efflux"/>
</dbReference>
<reference evidence="9 10" key="1">
    <citation type="submission" date="2016-11" db="EMBL/GenBank/DDBJ databases">
        <authorList>
            <person name="Jaros S."/>
            <person name="Januszkiewicz K."/>
            <person name="Wedrychowicz H."/>
        </authorList>
    </citation>
    <scope>NUCLEOTIDE SEQUENCE [LARGE SCALE GENOMIC DNA]</scope>
    <source>
        <strain evidence="9 10">DSM 9705</strain>
    </source>
</reference>
<dbReference type="PANTHER" id="PTHR30026">
    <property type="entry name" value="OUTER MEMBRANE PROTEIN TOLC"/>
    <property type="match status" value="1"/>
</dbReference>
<protein>
    <submittedName>
        <fullName evidence="9">Outer membrane protein TolC</fullName>
    </submittedName>
</protein>
<dbReference type="STRING" id="1121409.SAMN02745124_01991"/>
<dbReference type="GO" id="GO:1990281">
    <property type="term" value="C:efflux pump complex"/>
    <property type="evidence" value="ECO:0007669"/>
    <property type="project" value="TreeGrafter"/>
</dbReference>
<dbReference type="Pfam" id="PF02321">
    <property type="entry name" value="OEP"/>
    <property type="match status" value="1"/>
</dbReference>
<sequence length="462" mass="51536">MWVVLLTAWVLPLTAPMAGAVEPLELRLEEAIDWALRDNRSIRDARLAIDSSEHGVIAARQAFAVKVRPLSSINYSSSDERDIAVWEVGGSVSRTFETGVTAAVMPSVAKGDAGYDADVGFSITVPLLRGLGREVVLDEVYTNEFAVAAARRQLHRQRVDTVVETVAAVYGLVREEQLIGLYRQQLEELQRHLRVTAGKERIGLARSMDVYRVEIRIKETEDSLNLARERADTMADQLKTLLAVPLEQPLTVRAPLSYSLITIGLDEAVDVALEQRVEIRQGEADIAEARRKAQIAYHNIMPDLQLEAAYTRGGRIDGDDYVSDYDENLLNVTLSSSTDLARSTEKAKWQQSRIAVSRRQLQYAALTESIVREVRRVLNALEKSAERMALRRQQIAQATGKFRLAQIKFRHGEADNFDLIESQGQVQQARADLVTEEINYIINGYRLRAAIGTLLDGDGVAQ</sequence>
<comment type="similarity">
    <text evidence="2">Belongs to the outer membrane factor (OMF) (TC 1.B.17) family.</text>
</comment>
<evidence type="ECO:0000256" key="8">
    <source>
        <dbReference type="SAM" id="SignalP"/>
    </source>
</evidence>
<name>A0A1M5W0R5_9BACT</name>
<dbReference type="AlphaFoldDB" id="A0A1M5W0R5"/>
<evidence type="ECO:0000256" key="6">
    <source>
        <dbReference type="ARBA" id="ARBA00023136"/>
    </source>
</evidence>